<gene>
    <name evidence="2" type="ORF">Pan241w_22660</name>
</gene>
<organism evidence="2 3">
    <name type="scientific">Gimesia alba</name>
    <dbReference type="NCBI Taxonomy" id="2527973"/>
    <lineage>
        <taxon>Bacteria</taxon>
        <taxon>Pseudomonadati</taxon>
        <taxon>Planctomycetota</taxon>
        <taxon>Planctomycetia</taxon>
        <taxon>Planctomycetales</taxon>
        <taxon>Planctomycetaceae</taxon>
        <taxon>Gimesia</taxon>
    </lineage>
</organism>
<dbReference type="RefSeq" id="WP_145214983.1">
    <property type="nucleotide sequence ID" value="NZ_CP036269.1"/>
</dbReference>
<protein>
    <recommendedName>
        <fullName evidence="4">Transmembrane protein</fullName>
    </recommendedName>
</protein>
<feature type="transmembrane region" description="Helical" evidence="1">
    <location>
        <begin position="12"/>
        <end position="30"/>
    </location>
</feature>
<dbReference type="AlphaFoldDB" id="A0A517RE80"/>
<dbReference type="EMBL" id="CP036269">
    <property type="protein sequence ID" value="QDT42185.1"/>
    <property type="molecule type" value="Genomic_DNA"/>
</dbReference>
<feature type="transmembrane region" description="Helical" evidence="1">
    <location>
        <begin position="37"/>
        <end position="59"/>
    </location>
</feature>
<sequence length="120" mass="13674">MKGIENFYQISPWLMLGLECAALFLVFSWPMVKGKTWLVSSLFLFLLVDLCTQLLELSSNSSDPVLMGPDEYQQLWNDWFQLSSLALVGKVLFVIALFQLGVGLKRFQSLVSSDYEAREI</sequence>
<evidence type="ECO:0008006" key="4">
    <source>
        <dbReference type="Google" id="ProtNLM"/>
    </source>
</evidence>
<keyword evidence="1" id="KW-0812">Transmembrane</keyword>
<evidence type="ECO:0000256" key="1">
    <source>
        <dbReference type="SAM" id="Phobius"/>
    </source>
</evidence>
<dbReference type="OrthoDB" id="283987at2"/>
<name>A0A517RE80_9PLAN</name>
<keyword evidence="1" id="KW-0472">Membrane</keyword>
<dbReference type="Proteomes" id="UP000317171">
    <property type="component" value="Chromosome"/>
</dbReference>
<evidence type="ECO:0000313" key="3">
    <source>
        <dbReference type="Proteomes" id="UP000317171"/>
    </source>
</evidence>
<proteinExistence type="predicted"/>
<keyword evidence="1" id="KW-1133">Transmembrane helix</keyword>
<feature type="transmembrane region" description="Helical" evidence="1">
    <location>
        <begin position="79"/>
        <end position="100"/>
    </location>
</feature>
<dbReference type="KEGG" id="gaz:Pan241w_22660"/>
<evidence type="ECO:0000313" key="2">
    <source>
        <dbReference type="EMBL" id="QDT42185.1"/>
    </source>
</evidence>
<accession>A0A517RE80</accession>
<keyword evidence="3" id="KW-1185">Reference proteome</keyword>
<reference evidence="2 3" key="1">
    <citation type="submission" date="2019-02" db="EMBL/GenBank/DDBJ databases">
        <title>Deep-cultivation of Planctomycetes and their phenomic and genomic characterization uncovers novel biology.</title>
        <authorList>
            <person name="Wiegand S."/>
            <person name="Jogler M."/>
            <person name="Boedeker C."/>
            <person name="Pinto D."/>
            <person name="Vollmers J."/>
            <person name="Rivas-Marin E."/>
            <person name="Kohn T."/>
            <person name="Peeters S.H."/>
            <person name="Heuer A."/>
            <person name="Rast P."/>
            <person name="Oberbeckmann S."/>
            <person name="Bunk B."/>
            <person name="Jeske O."/>
            <person name="Meyerdierks A."/>
            <person name="Storesund J.E."/>
            <person name="Kallscheuer N."/>
            <person name="Luecker S."/>
            <person name="Lage O.M."/>
            <person name="Pohl T."/>
            <person name="Merkel B.J."/>
            <person name="Hornburger P."/>
            <person name="Mueller R.-W."/>
            <person name="Bruemmer F."/>
            <person name="Labrenz M."/>
            <person name="Spormann A.M."/>
            <person name="Op den Camp H."/>
            <person name="Overmann J."/>
            <person name="Amann R."/>
            <person name="Jetten M.S.M."/>
            <person name="Mascher T."/>
            <person name="Medema M.H."/>
            <person name="Devos D.P."/>
            <person name="Kaster A.-K."/>
            <person name="Ovreas L."/>
            <person name="Rohde M."/>
            <person name="Galperin M.Y."/>
            <person name="Jogler C."/>
        </authorList>
    </citation>
    <scope>NUCLEOTIDE SEQUENCE [LARGE SCALE GENOMIC DNA]</scope>
    <source>
        <strain evidence="2 3">Pan241w</strain>
    </source>
</reference>